<dbReference type="InterPro" id="IPR009319">
    <property type="entry name" value="Phage_A118_VSP1"/>
</dbReference>
<dbReference type="EMBL" id="JABSXK010000001">
    <property type="protein sequence ID" value="NRV12271.1"/>
    <property type="molecule type" value="Genomic_DNA"/>
</dbReference>
<dbReference type="GO" id="GO:0005198">
    <property type="term" value="F:structural molecule activity"/>
    <property type="evidence" value="ECO:0007669"/>
    <property type="project" value="InterPro"/>
</dbReference>
<organism evidence="4 5">
    <name type="scientific">Clostridium beijerinckii</name>
    <name type="common">Clostridium MP</name>
    <dbReference type="NCBI Taxonomy" id="1520"/>
    <lineage>
        <taxon>Bacteria</taxon>
        <taxon>Bacillati</taxon>
        <taxon>Bacillota</taxon>
        <taxon>Clostridia</taxon>
        <taxon>Eubacteriales</taxon>
        <taxon>Clostridiaceae</taxon>
        <taxon>Clostridium</taxon>
    </lineage>
</organism>
<feature type="domain" description="Bacterial EndoU nuclease" evidence="3">
    <location>
        <begin position="444"/>
        <end position="574"/>
    </location>
</feature>
<feature type="region of interest" description="Disordered" evidence="2">
    <location>
        <begin position="433"/>
        <end position="455"/>
    </location>
</feature>
<dbReference type="GO" id="GO:0004519">
    <property type="term" value="F:endonuclease activity"/>
    <property type="evidence" value="ECO:0007669"/>
    <property type="project" value="InterPro"/>
</dbReference>
<gene>
    <name evidence="4" type="ORF">DFH45_005234</name>
</gene>
<protein>
    <recommendedName>
        <fullName evidence="3">Bacterial EndoU nuclease domain-containing protein</fullName>
    </recommendedName>
</protein>
<evidence type="ECO:0000256" key="1">
    <source>
        <dbReference type="SAM" id="Coils"/>
    </source>
</evidence>
<proteinExistence type="predicted"/>
<dbReference type="AlphaFoldDB" id="A0A9Q5CMX3"/>
<dbReference type="Proteomes" id="UP000821656">
    <property type="component" value="Unassembled WGS sequence"/>
</dbReference>
<evidence type="ECO:0000313" key="5">
    <source>
        <dbReference type="Proteomes" id="UP000821656"/>
    </source>
</evidence>
<dbReference type="Pfam" id="PF14436">
    <property type="entry name" value="EndoU_bacteria"/>
    <property type="match status" value="1"/>
</dbReference>
<feature type="coiled-coil region" evidence="1">
    <location>
        <begin position="372"/>
        <end position="399"/>
    </location>
</feature>
<evidence type="ECO:0000259" key="3">
    <source>
        <dbReference type="Pfam" id="PF14436"/>
    </source>
</evidence>
<evidence type="ECO:0000256" key="2">
    <source>
        <dbReference type="SAM" id="MobiDB-lite"/>
    </source>
</evidence>
<accession>A0A9Q5CMX3</accession>
<name>A0A9Q5CMX3_CLOBE</name>
<evidence type="ECO:0000313" key="4">
    <source>
        <dbReference type="EMBL" id="NRV12271.1"/>
    </source>
</evidence>
<dbReference type="InterPro" id="IPR029501">
    <property type="entry name" value="EndoU_bac"/>
</dbReference>
<keyword evidence="1" id="KW-0175">Coiled coil</keyword>
<sequence length="586" mass="67284">MNKDDKDKSYDIGEIFRQMELDLIANMKKTFKYHEKEESEEGFKWEQWQRGKLRALLAYRRKNKQITDSYSKTILKSVDEQIGRKYKDAESGFVNLLKKVVKRIQSVFGYKKAEINIPDDIQEQQKMRNYIDAMLGHKSLVQEDNNFFKMNDKKLEALQEVVKNDLKKAQSSVLRKMDDVYRQTIFKSQVYLQSGVTTVYKAIDMATKDFLNKGIDSITYSNGSKMNIASYAEMCLRTANHRATLLGEGKKRDEFGVHLVVVSAHANTCSKCAPWQGKVLIDDIFSHPSQEYIQEYSKKYPLLSEAVKAGLLHPNCRHSLTTYFEGITNIPKIPDEKEAADTYKAEQKQRGIERDIRKYKRIAAGSCDEGNLKYAEDKVKQLEKELKSFLKLHPELRRAQEREENKIPITNKEDNGLLNQNKYLDIPSETLKHANEGDFTNPKNPKKIKPGEIKLKGGGHGESGIDLLNQKGIEYNIVKKYDNGVRVGNVPKHKMKAKQEGTGQAWFPKSWNEKEIENAAEYVANLKNKSDYIIERKHKDGHVSAIFKYANYKGVTVGVCYEVAKGEITTIFPDETQRMIGGNNND</sequence>
<reference evidence="4" key="1">
    <citation type="submission" date="2020-05" db="EMBL/GenBank/DDBJ databases">
        <title>Genomic insights into acetone-butanol-ethanol (ABE) fermentation by sequencing solventogenic clostridia strains.</title>
        <authorList>
            <person name="Brown S."/>
        </authorList>
    </citation>
    <scope>NUCLEOTIDE SEQUENCE</scope>
    <source>
        <strain evidence="4">DJ126</strain>
    </source>
</reference>
<dbReference type="RefSeq" id="WP_143329156.1">
    <property type="nucleotide sequence ID" value="NZ_CP016090.1"/>
</dbReference>
<dbReference type="Pfam" id="PF06152">
    <property type="entry name" value="Phage_min_cap2"/>
    <property type="match status" value="1"/>
</dbReference>
<comment type="caution">
    <text evidence="4">The sequence shown here is derived from an EMBL/GenBank/DDBJ whole genome shotgun (WGS) entry which is preliminary data.</text>
</comment>